<evidence type="ECO:0000313" key="2">
    <source>
        <dbReference type="Proteomes" id="UP001260773"/>
    </source>
</evidence>
<dbReference type="Proteomes" id="UP001260773">
    <property type="component" value="Unassembled WGS sequence"/>
</dbReference>
<evidence type="ECO:0000313" key="1">
    <source>
        <dbReference type="EMBL" id="MDT2403898.1"/>
    </source>
</evidence>
<dbReference type="AlphaFoldDB" id="A0AAW8RVN8"/>
<accession>A0AAW8RVN8</accession>
<proteinExistence type="predicted"/>
<organism evidence="1 2">
    <name type="scientific">Enterococcus avium</name>
    <name type="common">Streptococcus avium</name>
    <dbReference type="NCBI Taxonomy" id="33945"/>
    <lineage>
        <taxon>Bacteria</taxon>
        <taxon>Bacillati</taxon>
        <taxon>Bacillota</taxon>
        <taxon>Bacilli</taxon>
        <taxon>Lactobacillales</taxon>
        <taxon>Enterococcaceae</taxon>
        <taxon>Enterococcus</taxon>
    </lineage>
</organism>
<sequence>MTEKSNGHEIDAEEVINELLKRISQVELDNATLRAILNQSTTTVKSTSKEGE</sequence>
<reference evidence="1" key="1">
    <citation type="submission" date="2023-03" db="EMBL/GenBank/DDBJ databases">
        <authorList>
            <person name="Shen W."/>
            <person name="Cai J."/>
        </authorList>
    </citation>
    <scope>NUCLEOTIDE SEQUENCE</scope>
    <source>
        <strain evidence="1">P33-2</strain>
    </source>
</reference>
<dbReference type="GeneID" id="67038711"/>
<name>A0AAW8RVN8_ENTAV</name>
<protein>
    <submittedName>
        <fullName evidence="1">Uncharacterized protein</fullName>
    </submittedName>
</protein>
<comment type="caution">
    <text evidence="1">The sequence shown here is derived from an EMBL/GenBank/DDBJ whole genome shotgun (WGS) entry which is preliminary data.</text>
</comment>
<dbReference type="RefSeq" id="WP_218256411.1">
    <property type="nucleotide sequence ID" value="NZ_JARPWF010000078.1"/>
</dbReference>
<gene>
    <name evidence="1" type="ORF">P7D43_16150</name>
</gene>
<dbReference type="EMBL" id="JARPWH010000070">
    <property type="protein sequence ID" value="MDT2403898.1"/>
    <property type="molecule type" value="Genomic_DNA"/>
</dbReference>